<organism evidence="2 3">
    <name type="scientific">Apiotrichum porosum</name>
    <dbReference type="NCBI Taxonomy" id="105984"/>
    <lineage>
        <taxon>Eukaryota</taxon>
        <taxon>Fungi</taxon>
        <taxon>Dikarya</taxon>
        <taxon>Basidiomycota</taxon>
        <taxon>Agaricomycotina</taxon>
        <taxon>Tremellomycetes</taxon>
        <taxon>Trichosporonales</taxon>
        <taxon>Trichosporonaceae</taxon>
        <taxon>Apiotrichum</taxon>
    </lineage>
</organism>
<proteinExistence type="predicted"/>
<evidence type="ECO:0008006" key="4">
    <source>
        <dbReference type="Google" id="ProtNLM"/>
    </source>
</evidence>
<sequence length="149" mass="16727">MSESEFPIKLELSDDSDRQLPQPQKPKAARKRQHKTATGIHDQADDITNVKSEYSPAPKRKRKNKTTAKSSNDSSPENDTTHKRTRAPSTSRKWTGAELVSLLDAAVGKGVPSSVFEEVVHRRTKHQCDCQWCDPVLPLLRRTLLERGG</sequence>
<comment type="caution">
    <text evidence="2">The sequence shown here is derived from an EMBL/GenBank/DDBJ whole genome shotgun (WGS) entry which is preliminary data.</text>
</comment>
<feature type="compositionally biased region" description="Polar residues" evidence="1">
    <location>
        <begin position="67"/>
        <end position="78"/>
    </location>
</feature>
<evidence type="ECO:0000313" key="2">
    <source>
        <dbReference type="EMBL" id="RSH80624.1"/>
    </source>
</evidence>
<feature type="compositionally biased region" description="Basic and acidic residues" evidence="1">
    <location>
        <begin position="1"/>
        <end position="18"/>
    </location>
</feature>
<keyword evidence="3" id="KW-1185">Reference proteome</keyword>
<protein>
    <recommendedName>
        <fullName evidence="4">Myb-like domain-containing protein</fullName>
    </recommendedName>
</protein>
<evidence type="ECO:0000256" key="1">
    <source>
        <dbReference type="SAM" id="MobiDB-lite"/>
    </source>
</evidence>
<evidence type="ECO:0000313" key="3">
    <source>
        <dbReference type="Proteomes" id="UP000279236"/>
    </source>
</evidence>
<accession>A0A427XP59</accession>
<gene>
    <name evidence="2" type="ORF">EHS24_009206</name>
</gene>
<reference evidence="2 3" key="1">
    <citation type="submission" date="2018-11" db="EMBL/GenBank/DDBJ databases">
        <title>Genome sequence of Apiotrichum porosum DSM 27194.</title>
        <authorList>
            <person name="Aliyu H."/>
            <person name="Gorte O."/>
            <person name="Ochsenreither K."/>
        </authorList>
    </citation>
    <scope>NUCLEOTIDE SEQUENCE [LARGE SCALE GENOMIC DNA]</scope>
    <source>
        <strain evidence="2 3">DSM 27194</strain>
    </source>
</reference>
<dbReference type="AlphaFoldDB" id="A0A427XP59"/>
<dbReference type="RefSeq" id="XP_028475571.1">
    <property type="nucleotide sequence ID" value="XM_028624499.1"/>
</dbReference>
<dbReference type="GeneID" id="39593749"/>
<feature type="region of interest" description="Disordered" evidence="1">
    <location>
        <begin position="1"/>
        <end position="93"/>
    </location>
</feature>
<name>A0A427XP59_9TREE</name>
<dbReference type="EMBL" id="RSCE01000008">
    <property type="protein sequence ID" value="RSH80624.1"/>
    <property type="molecule type" value="Genomic_DNA"/>
</dbReference>
<dbReference type="Proteomes" id="UP000279236">
    <property type="component" value="Unassembled WGS sequence"/>
</dbReference>